<dbReference type="PROSITE" id="PS00678">
    <property type="entry name" value="WD_REPEATS_1"/>
    <property type="match status" value="1"/>
</dbReference>
<feature type="compositionally biased region" description="Polar residues" evidence="5">
    <location>
        <begin position="50"/>
        <end position="59"/>
    </location>
</feature>
<feature type="compositionally biased region" description="Polar residues" evidence="5">
    <location>
        <begin position="896"/>
        <end position="925"/>
    </location>
</feature>
<name>A0A1Y1U8P3_9TREE</name>
<feature type="repeat" description="WD" evidence="4">
    <location>
        <begin position="156"/>
        <end position="198"/>
    </location>
</feature>
<feature type="region of interest" description="Disordered" evidence="5">
    <location>
        <begin position="1"/>
        <end position="24"/>
    </location>
</feature>
<dbReference type="InterPro" id="IPR015943">
    <property type="entry name" value="WD40/YVTN_repeat-like_dom_sf"/>
</dbReference>
<accession>A0A1Y1U8P3</accession>
<dbReference type="PANTHER" id="PTHR46170">
    <property type="entry name" value="GATOR COMPLEX PROTEIN WDR59"/>
    <property type="match status" value="1"/>
</dbReference>
<sequence>MEVSPSRIPLPHSPRSGSSQRSSLSSHSWVSTSLISPIQPIRPHFDRQETSATVRQNGPTDPFLEGSTISVNQPVGSLSISPSNRDVCLASRKGLYILDLANLNNAPRFIPQGGTWQIADCQWSPHPVTSNLILSTSSQKLLVWDLAAPKSLHSSIDAHARAITDIQWHALNPNLMATISMDSGIRGWDLRTGDKPFMRMAAWGQAGTQVKWNRQHEYILATANGKQAIIWDTRKGSVPLVSVQAHDSKIYGLDWDRQYRDKFVTCSLDKSIKFWTIPELATSRSALADFYSIPNPPASPTHTITTNYPVWRARNLPFGRGVLALPQRGEQALEMFGLDGDGFRPVERFEGHDDVVKEFVWRNRGGLNSEFDDREFQLVSWSKDRTLRIWPVSRQVTERVGYQYGRPIRVLMTRQGAADITYTRLPDIKAQSHLPPPVVNPSGIARQKLAQAETGMTRGGGRTRAVDQLEWLSKVVKNRSVLDSPDSSAMQSRSGSKVRKGSNGESIEGRGDYISLKEEVLLVNRIFPRPRINFEKIDLHHRKLTISMNGPWANGDRMAFLRIHWSFPATYPYTPEPPTFELERNPTVSIPTRSKLVKTIKEMRAANRQCLLTTSAFLLGSDERIGRRMPDEESDSESEKEVKLANVPMLIRTTGATFGPNGQLVCFFPKQTVLPRVRHISRSPAGYNDPKSPLSRAINALSRLENPRQRNIHRVKARIRAVEALPVAIQSASTLTIHNVFRLGHPDLALAKAYGTSTSLRRNLHIAFDAKRLDHAQLWSTLEGLLSDPPPPYSVHPPRPDFLDRRAERVEWERSMARKQSVLNQILTDLIAVRDIQLLALVGCCILQHVQKNPDPSTPQPLLLKSPEQDYFALPRLSGGSIEMTPSRRRPRKSLTGASTSGWSQILNGSSVSLHTPGQRTSVDITTPIEPTFPDTAGSHGRSIPVPFRISDSQSPRARERTRSGTGIVSASPQYTPLRSAGKSAGNRSSDELRPDLNPQHASVSSHGQSHGSVKNLSSASPMKHSGRTPSEEPVKSIRRPACNVKMEFLSDHSVPGLMTPEMRLQFEGFKLAYADFLLRAELYTLRASLLQFKFLEQETPGTRAASGDLPTSFTPKVRLPSDQKPITVCASCVAKSHKCPACARQPIRPVCTYCHLPIKGLSTCCALCAHRTHHSCYKKHFGTNARTTKCPACLCECVADGGVTIASVSVQPVIQPNPMPSRATGRPSINPLNISTTTNRMGNASLKTIRENEASSDVSALGLSPEESISPPKTADLLPPPSSGWLGWDRGIHWGSREDSPSLSQQDVDAFPTTGPDLRPLNRADDLKGRLFRGREGSTSESLKDGSSIGGRIRLGAFRSGDGKRQGK</sequence>
<dbReference type="EMBL" id="NBSH01000014">
    <property type="protein sequence ID" value="ORX34388.1"/>
    <property type="molecule type" value="Genomic_DNA"/>
</dbReference>
<dbReference type="GO" id="GO:0034198">
    <property type="term" value="P:cellular response to amino acid starvation"/>
    <property type="evidence" value="ECO:0007669"/>
    <property type="project" value="TreeGrafter"/>
</dbReference>
<evidence type="ECO:0000259" key="6">
    <source>
        <dbReference type="PROSITE" id="PS50089"/>
    </source>
</evidence>
<dbReference type="Proteomes" id="UP000193218">
    <property type="component" value="Unassembled WGS sequence"/>
</dbReference>
<keyword evidence="3" id="KW-0479">Metal-binding</keyword>
<dbReference type="InterPro" id="IPR036322">
    <property type="entry name" value="WD40_repeat_dom_sf"/>
</dbReference>
<comment type="caution">
    <text evidence="7">The sequence shown here is derived from an EMBL/GenBank/DDBJ whole genome shotgun (WGS) entry which is preliminary data.</text>
</comment>
<dbReference type="InterPro" id="IPR049567">
    <property type="entry name" value="WDR59-like"/>
</dbReference>
<dbReference type="InterPro" id="IPR019775">
    <property type="entry name" value="WD40_repeat_CS"/>
</dbReference>
<feature type="region of interest" description="Disordered" evidence="5">
    <location>
        <begin position="877"/>
        <end position="1038"/>
    </location>
</feature>
<keyword evidence="3" id="KW-0862">Zinc</keyword>
<dbReference type="PROSITE" id="PS50082">
    <property type="entry name" value="WD_REPEATS_2"/>
    <property type="match status" value="2"/>
</dbReference>
<evidence type="ECO:0000256" key="4">
    <source>
        <dbReference type="PROSITE-ProRule" id="PRU00221"/>
    </source>
</evidence>
<dbReference type="STRING" id="4999.A0A1Y1U8P3"/>
<dbReference type="InterPro" id="IPR001680">
    <property type="entry name" value="WD40_rpt"/>
</dbReference>
<dbReference type="InParanoid" id="A0A1Y1U8P3"/>
<feature type="region of interest" description="Disordered" evidence="5">
    <location>
        <begin position="1297"/>
        <end position="1369"/>
    </location>
</feature>
<evidence type="ECO:0000256" key="3">
    <source>
        <dbReference type="PROSITE-ProRule" id="PRU00175"/>
    </source>
</evidence>
<feature type="compositionally biased region" description="Low complexity" evidence="5">
    <location>
        <begin position="13"/>
        <end position="24"/>
    </location>
</feature>
<evidence type="ECO:0000313" key="7">
    <source>
        <dbReference type="EMBL" id="ORX34388.1"/>
    </source>
</evidence>
<feature type="domain" description="RING-type" evidence="6">
    <location>
        <begin position="1152"/>
        <end position="1194"/>
    </location>
</feature>
<feature type="repeat" description="WD" evidence="4">
    <location>
        <begin position="243"/>
        <end position="285"/>
    </location>
</feature>
<dbReference type="GO" id="GO:0035591">
    <property type="term" value="F:signaling adaptor activity"/>
    <property type="evidence" value="ECO:0007669"/>
    <property type="project" value="TreeGrafter"/>
</dbReference>
<reference evidence="7 8" key="1">
    <citation type="submission" date="2017-03" db="EMBL/GenBank/DDBJ databases">
        <title>Widespread Adenine N6-methylation of Active Genes in Fungi.</title>
        <authorList>
            <consortium name="DOE Joint Genome Institute"/>
            <person name="Mondo S.J."/>
            <person name="Dannebaum R.O."/>
            <person name="Kuo R.C."/>
            <person name="Louie K.B."/>
            <person name="Bewick A.J."/>
            <person name="Labutti K."/>
            <person name="Haridas S."/>
            <person name="Kuo A."/>
            <person name="Salamov A."/>
            <person name="Ahrendt S.R."/>
            <person name="Lau R."/>
            <person name="Bowen B.P."/>
            <person name="Lipzen A."/>
            <person name="Sullivan W."/>
            <person name="Andreopoulos W.B."/>
            <person name="Clum A."/>
            <person name="Lindquist E."/>
            <person name="Daum C."/>
            <person name="Northen T.R."/>
            <person name="Ramamoorthy G."/>
            <person name="Schmitz R.J."/>
            <person name="Gryganskyi A."/>
            <person name="Culley D."/>
            <person name="Magnuson J."/>
            <person name="James T.Y."/>
            <person name="O'Malley M.A."/>
            <person name="Stajich J.E."/>
            <person name="Spatafora J.W."/>
            <person name="Visel A."/>
            <person name="Grigoriev I.V."/>
        </authorList>
    </citation>
    <scope>NUCLEOTIDE SEQUENCE [LARGE SCALE GENOMIC DNA]</scope>
    <source>
        <strain evidence="7 8">NRRL Y-17943</strain>
    </source>
</reference>
<feature type="compositionally biased region" description="Basic and acidic residues" evidence="5">
    <location>
        <begin position="1321"/>
        <end position="1345"/>
    </location>
</feature>
<organism evidence="7 8">
    <name type="scientific">Kockovaella imperatae</name>
    <dbReference type="NCBI Taxonomy" id="4999"/>
    <lineage>
        <taxon>Eukaryota</taxon>
        <taxon>Fungi</taxon>
        <taxon>Dikarya</taxon>
        <taxon>Basidiomycota</taxon>
        <taxon>Agaricomycotina</taxon>
        <taxon>Tremellomycetes</taxon>
        <taxon>Tremellales</taxon>
        <taxon>Cuniculitremaceae</taxon>
        <taxon>Kockovaella</taxon>
    </lineage>
</organism>
<feature type="region of interest" description="Disordered" evidence="5">
    <location>
        <begin position="47"/>
        <end position="67"/>
    </location>
</feature>
<gene>
    <name evidence="7" type="ORF">BD324DRAFT_683340</name>
</gene>
<dbReference type="GeneID" id="33560990"/>
<dbReference type="RefSeq" id="XP_021868651.1">
    <property type="nucleotide sequence ID" value="XM_022019181.1"/>
</dbReference>
<dbReference type="Pfam" id="PF00400">
    <property type="entry name" value="WD40"/>
    <property type="match status" value="1"/>
</dbReference>
<evidence type="ECO:0000256" key="5">
    <source>
        <dbReference type="SAM" id="MobiDB-lite"/>
    </source>
</evidence>
<feature type="compositionally biased region" description="Polar residues" evidence="5">
    <location>
        <begin position="964"/>
        <end position="977"/>
    </location>
</feature>
<dbReference type="GO" id="GO:0005774">
    <property type="term" value="C:vacuolar membrane"/>
    <property type="evidence" value="ECO:0007669"/>
    <property type="project" value="TreeGrafter"/>
</dbReference>
<dbReference type="InterPro" id="IPR001841">
    <property type="entry name" value="Znf_RING"/>
</dbReference>
<dbReference type="GO" id="GO:0035859">
    <property type="term" value="C:Seh1-associated complex"/>
    <property type="evidence" value="ECO:0007669"/>
    <property type="project" value="TreeGrafter"/>
</dbReference>
<evidence type="ECO:0000256" key="2">
    <source>
        <dbReference type="ARBA" id="ARBA00022737"/>
    </source>
</evidence>
<dbReference type="GO" id="GO:0008270">
    <property type="term" value="F:zinc ion binding"/>
    <property type="evidence" value="ECO:0007669"/>
    <property type="project" value="UniProtKB-KW"/>
</dbReference>
<feature type="region of interest" description="Disordered" evidence="5">
    <location>
        <begin position="1255"/>
        <end position="1283"/>
    </location>
</feature>
<keyword evidence="2" id="KW-0677">Repeat</keyword>
<dbReference type="SUPFAM" id="SSF50978">
    <property type="entry name" value="WD40 repeat-like"/>
    <property type="match status" value="1"/>
</dbReference>
<dbReference type="SMART" id="SM00320">
    <property type="entry name" value="WD40"/>
    <property type="match status" value="5"/>
</dbReference>
<keyword evidence="1 4" id="KW-0853">WD repeat</keyword>
<dbReference type="PROSITE" id="PS50089">
    <property type="entry name" value="ZF_RING_2"/>
    <property type="match status" value="1"/>
</dbReference>
<feature type="region of interest" description="Disordered" evidence="5">
    <location>
        <begin position="482"/>
        <end position="509"/>
    </location>
</feature>
<evidence type="ECO:0000256" key="1">
    <source>
        <dbReference type="ARBA" id="ARBA00022574"/>
    </source>
</evidence>
<dbReference type="Gene3D" id="2.130.10.10">
    <property type="entry name" value="YVTN repeat-like/Quinoprotein amine dehydrogenase"/>
    <property type="match status" value="1"/>
</dbReference>
<feature type="compositionally biased region" description="Low complexity" evidence="5">
    <location>
        <begin position="1000"/>
        <end position="1014"/>
    </location>
</feature>
<feature type="region of interest" description="Disordered" evidence="5">
    <location>
        <begin position="1217"/>
        <end position="1238"/>
    </location>
</feature>
<proteinExistence type="predicted"/>
<dbReference type="FunCoup" id="A0A1Y1U8P3">
    <property type="interactions" value="202"/>
</dbReference>
<dbReference type="PANTHER" id="PTHR46170:SF1">
    <property type="entry name" value="GATOR COMPLEX PROTEIN WDR59"/>
    <property type="match status" value="1"/>
</dbReference>
<dbReference type="GO" id="GO:1904263">
    <property type="term" value="P:positive regulation of TORC1 signaling"/>
    <property type="evidence" value="ECO:0007669"/>
    <property type="project" value="TreeGrafter"/>
</dbReference>
<feature type="compositionally biased region" description="Polar residues" evidence="5">
    <location>
        <begin position="485"/>
        <end position="495"/>
    </location>
</feature>
<keyword evidence="8" id="KW-1185">Reference proteome</keyword>
<protein>
    <recommendedName>
        <fullName evidence="6">RING-type domain-containing protein</fullName>
    </recommendedName>
</protein>
<dbReference type="OrthoDB" id="311712at2759"/>
<evidence type="ECO:0000313" key="8">
    <source>
        <dbReference type="Proteomes" id="UP000193218"/>
    </source>
</evidence>
<keyword evidence="3" id="KW-0863">Zinc-finger</keyword>